<evidence type="ECO:0000256" key="4">
    <source>
        <dbReference type="ARBA" id="ARBA00022692"/>
    </source>
</evidence>
<evidence type="ECO:0000256" key="8">
    <source>
        <dbReference type="ARBA" id="ARBA00023136"/>
    </source>
</evidence>
<evidence type="ECO:0000256" key="2">
    <source>
        <dbReference type="ARBA" id="ARBA00004496"/>
    </source>
</evidence>
<keyword evidence="8 9" id="KW-0472">Membrane</keyword>
<keyword evidence="5" id="KW-0735">Signal-anchor</keyword>
<keyword evidence="4 9" id="KW-0812">Transmembrane</keyword>
<reference evidence="11" key="1">
    <citation type="submission" date="2025-08" db="UniProtKB">
        <authorList>
            <consortium name="RefSeq"/>
        </authorList>
    </citation>
    <scope>IDENTIFICATION</scope>
    <source>
        <tissue evidence="11">Testes</tissue>
    </source>
</reference>
<evidence type="ECO:0000313" key="11">
    <source>
        <dbReference type="RefSeq" id="XP_002741892.1"/>
    </source>
</evidence>
<dbReference type="PANTHER" id="PTHR35259">
    <property type="entry name" value="BOMBESIN RECEPTOR-ACTIVATED PROTEIN C6ORF89"/>
    <property type="match status" value="1"/>
</dbReference>
<dbReference type="Proteomes" id="UP000694865">
    <property type="component" value="Unplaced"/>
</dbReference>
<gene>
    <name evidence="11" type="primary">LOC100367951</name>
</gene>
<protein>
    <submittedName>
        <fullName evidence="11">Bombesin receptor-activated protein C6orf89 homolog</fullName>
    </submittedName>
</protein>
<proteinExistence type="predicted"/>
<evidence type="ECO:0000256" key="5">
    <source>
        <dbReference type="ARBA" id="ARBA00022968"/>
    </source>
</evidence>
<dbReference type="RefSeq" id="XP_002741892.1">
    <property type="nucleotide sequence ID" value="XM_002741846.2"/>
</dbReference>
<keyword evidence="7" id="KW-0333">Golgi apparatus</keyword>
<keyword evidence="11" id="KW-0675">Receptor</keyword>
<organism evidence="10 11">
    <name type="scientific">Saccoglossus kowalevskii</name>
    <name type="common">Acorn worm</name>
    <dbReference type="NCBI Taxonomy" id="10224"/>
    <lineage>
        <taxon>Eukaryota</taxon>
        <taxon>Metazoa</taxon>
        <taxon>Hemichordata</taxon>
        <taxon>Enteropneusta</taxon>
        <taxon>Harrimaniidae</taxon>
        <taxon>Saccoglossus</taxon>
    </lineage>
</organism>
<dbReference type="GeneID" id="100367951"/>
<evidence type="ECO:0000256" key="1">
    <source>
        <dbReference type="ARBA" id="ARBA00004323"/>
    </source>
</evidence>
<comment type="subcellular location">
    <subcellularLocation>
        <location evidence="2">Cytoplasm</location>
    </subcellularLocation>
    <subcellularLocation>
        <location evidence="1">Golgi apparatus membrane</location>
        <topology evidence="1">Single-pass type II membrane protein</topology>
    </subcellularLocation>
</comment>
<evidence type="ECO:0000256" key="7">
    <source>
        <dbReference type="ARBA" id="ARBA00023034"/>
    </source>
</evidence>
<sequence length="348" mass="40218">MAAAEKGLLYDKLSENVEKIQNLGKSWGMDNDEIESCIYTALEFDCPSKQTTVTSKIMFGLRVFVLIFSFLLAMYVFMSFHKPTQQMVSKQTQSWQYPILRFVRLLTLPLAKKYHLDVFHELECIVDNPFYTEEALDCWPCEIVEEIQDFSGFDNFTEYYYHNGIPFYVTDADGVVVTYEMLRDLYIENREDMETSIDSFISTDSSITDVYKLFSQTPNSQDIVDSNLGVMWRTQRVSGVRLIRSLFPRPYFIPEKAEVCLEKYVFIDSPKAEPFQIPSLQSPNGWLAQGSGQRQIVLIPSEGCQSNCSDVSIVLEPMDILFYHTHYWKPQSFPYGDQVSVMFAASFL</sequence>
<evidence type="ECO:0000256" key="3">
    <source>
        <dbReference type="ARBA" id="ARBA00022490"/>
    </source>
</evidence>
<evidence type="ECO:0000256" key="6">
    <source>
        <dbReference type="ARBA" id="ARBA00022989"/>
    </source>
</evidence>
<keyword evidence="10" id="KW-1185">Reference proteome</keyword>
<accession>A0ABM0H161</accession>
<name>A0ABM0H161_SACKO</name>
<keyword evidence="3" id="KW-0963">Cytoplasm</keyword>
<keyword evidence="6 9" id="KW-1133">Transmembrane helix</keyword>
<dbReference type="PANTHER" id="PTHR35259:SF1">
    <property type="entry name" value="BOMBESIN RECEPTOR-ACTIVATED PROTEIN C6ORF89"/>
    <property type="match status" value="1"/>
</dbReference>
<evidence type="ECO:0000313" key="10">
    <source>
        <dbReference type="Proteomes" id="UP000694865"/>
    </source>
</evidence>
<feature type="transmembrane region" description="Helical" evidence="9">
    <location>
        <begin position="59"/>
        <end position="78"/>
    </location>
</feature>
<evidence type="ECO:0000256" key="9">
    <source>
        <dbReference type="SAM" id="Phobius"/>
    </source>
</evidence>
<dbReference type="InterPro" id="IPR038757">
    <property type="entry name" value="BRAP"/>
</dbReference>